<comment type="cofactor">
    <cofactor evidence="1 8">
        <name>Mg(2+)</name>
        <dbReference type="ChEBI" id="CHEBI:18420"/>
    </cofactor>
</comment>
<dbReference type="PANTHER" id="PTHR33653">
    <property type="entry name" value="RIBONUCLEASE VAPC2"/>
    <property type="match status" value="1"/>
</dbReference>
<accession>A0ABQ4TWS0</accession>
<dbReference type="Proteomes" id="UP001055057">
    <property type="component" value="Unassembled WGS sequence"/>
</dbReference>
<comment type="similarity">
    <text evidence="7 8">Belongs to the PINc/VapC protein family.</text>
</comment>
<evidence type="ECO:0000256" key="9">
    <source>
        <dbReference type="SAM" id="SignalP"/>
    </source>
</evidence>
<dbReference type="RefSeq" id="WP_238182079.1">
    <property type="nucleotide sequence ID" value="NZ_BPRB01000082.1"/>
</dbReference>
<dbReference type="EMBL" id="BPRB01000082">
    <property type="protein sequence ID" value="GJE59501.1"/>
    <property type="molecule type" value="Genomic_DNA"/>
</dbReference>
<evidence type="ECO:0000256" key="6">
    <source>
        <dbReference type="ARBA" id="ARBA00022842"/>
    </source>
</evidence>
<evidence type="ECO:0000256" key="4">
    <source>
        <dbReference type="ARBA" id="ARBA00022723"/>
    </source>
</evidence>
<dbReference type="SUPFAM" id="SSF88723">
    <property type="entry name" value="PIN domain-like"/>
    <property type="match status" value="1"/>
</dbReference>
<evidence type="ECO:0000256" key="7">
    <source>
        <dbReference type="ARBA" id="ARBA00038093"/>
    </source>
</evidence>
<keyword evidence="2 8" id="KW-1277">Toxin-antitoxin system</keyword>
<keyword evidence="12" id="KW-1185">Reference proteome</keyword>
<protein>
    <recommendedName>
        <fullName evidence="8">Ribonuclease VapC</fullName>
        <shortName evidence="8">RNase VapC</shortName>
        <ecNumber evidence="8">3.1.-.-</ecNumber>
    </recommendedName>
    <alternativeName>
        <fullName evidence="8">Toxin VapC</fullName>
    </alternativeName>
</protein>
<keyword evidence="6 8" id="KW-0460">Magnesium</keyword>
<dbReference type="CDD" id="cd09871">
    <property type="entry name" value="PIN_MtVapC28-VapC30-like"/>
    <property type="match status" value="1"/>
</dbReference>
<evidence type="ECO:0000313" key="11">
    <source>
        <dbReference type="EMBL" id="GJE59501.1"/>
    </source>
</evidence>
<dbReference type="Gene3D" id="3.40.50.1010">
    <property type="entry name" value="5'-nuclease"/>
    <property type="match status" value="1"/>
</dbReference>
<dbReference type="PANTHER" id="PTHR33653:SF1">
    <property type="entry name" value="RIBONUCLEASE VAPC2"/>
    <property type="match status" value="1"/>
</dbReference>
<dbReference type="InterPro" id="IPR022907">
    <property type="entry name" value="VapC_family"/>
</dbReference>
<dbReference type="InterPro" id="IPR050556">
    <property type="entry name" value="Type_II_TA_system_RNase"/>
</dbReference>
<dbReference type="Pfam" id="PF01850">
    <property type="entry name" value="PIN"/>
    <property type="match status" value="1"/>
</dbReference>
<comment type="caution">
    <text evidence="11">The sequence shown here is derived from an EMBL/GenBank/DDBJ whole genome shotgun (WGS) entry which is preliminary data.</text>
</comment>
<evidence type="ECO:0000256" key="2">
    <source>
        <dbReference type="ARBA" id="ARBA00022649"/>
    </source>
</evidence>
<dbReference type="HAMAP" id="MF_00265">
    <property type="entry name" value="VapC_Nob1"/>
    <property type="match status" value="1"/>
</dbReference>
<comment type="function">
    <text evidence="8">Toxic component of a toxin-antitoxin (TA) system. An RNase.</text>
</comment>
<dbReference type="InterPro" id="IPR002716">
    <property type="entry name" value="PIN_dom"/>
</dbReference>
<keyword evidence="9" id="KW-0732">Signal</keyword>
<keyword evidence="3 8" id="KW-0540">Nuclease</keyword>
<feature type="signal peptide" evidence="9">
    <location>
        <begin position="1"/>
        <end position="19"/>
    </location>
</feature>
<comment type="caution">
    <text evidence="8">Lacks conserved residue(s) required for the propagation of feature annotation.</text>
</comment>
<organism evidence="11 12">
    <name type="scientific">Methylobacterium trifolii</name>
    <dbReference type="NCBI Taxonomy" id="1003092"/>
    <lineage>
        <taxon>Bacteria</taxon>
        <taxon>Pseudomonadati</taxon>
        <taxon>Pseudomonadota</taxon>
        <taxon>Alphaproteobacteria</taxon>
        <taxon>Hyphomicrobiales</taxon>
        <taxon>Methylobacteriaceae</taxon>
        <taxon>Methylobacterium</taxon>
    </lineage>
</organism>
<feature type="chain" id="PRO_5045554232" description="Ribonuclease VapC" evidence="9">
    <location>
        <begin position="20"/>
        <end position="134"/>
    </location>
</feature>
<dbReference type="EC" id="3.1.-.-" evidence="8"/>
<evidence type="ECO:0000256" key="3">
    <source>
        <dbReference type="ARBA" id="ARBA00022722"/>
    </source>
</evidence>
<evidence type="ECO:0000256" key="5">
    <source>
        <dbReference type="ARBA" id="ARBA00022801"/>
    </source>
</evidence>
<reference evidence="11" key="2">
    <citation type="submission" date="2021-08" db="EMBL/GenBank/DDBJ databases">
        <authorList>
            <person name="Tani A."/>
            <person name="Ola A."/>
            <person name="Ogura Y."/>
            <person name="Katsura K."/>
            <person name="Hayashi T."/>
        </authorList>
    </citation>
    <scope>NUCLEOTIDE SEQUENCE</scope>
    <source>
        <strain evidence="11">DSM 23632</strain>
    </source>
</reference>
<sequence length="134" mass="14233">MFIAASALVAILAGEPAHADLTGRVEEAVEPVTSALAVFEAVLAIRRKKNIPVERAENEVQSFLAEAGVTIVPIADDDGRAALLAFAQYGKGQGHPAQLNMGDCFAYACARTRNLPLLFVGNDFSRTDIRPALP</sequence>
<name>A0ABQ4TWS0_9HYPH</name>
<evidence type="ECO:0000256" key="8">
    <source>
        <dbReference type="HAMAP-Rule" id="MF_00265"/>
    </source>
</evidence>
<keyword evidence="4 8" id="KW-0479">Metal-binding</keyword>
<dbReference type="InterPro" id="IPR029060">
    <property type="entry name" value="PIN-like_dom_sf"/>
</dbReference>
<keyword evidence="8" id="KW-0800">Toxin</keyword>
<evidence type="ECO:0000259" key="10">
    <source>
        <dbReference type="Pfam" id="PF01850"/>
    </source>
</evidence>
<feature type="domain" description="PIN" evidence="10">
    <location>
        <begin position="2"/>
        <end position="128"/>
    </location>
</feature>
<evidence type="ECO:0000313" key="12">
    <source>
        <dbReference type="Proteomes" id="UP001055057"/>
    </source>
</evidence>
<reference evidence="11" key="1">
    <citation type="journal article" date="2021" name="Front. Microbiol.">
        <title>Comprehensive Comparative Genomics and Phenotyping of Methylobacterium Species.</title>
        <authorList>
            <person name="Alessa O."/>
            <person name="Ogura Y."/>
            <person name="Fujitani Y."/>
            <person name="Takami H."/>
            <person name="Hayashi T."/>
            <person name="Sahin N."/>
            <person name="Tani A."/>
        </authorList>
    </citation>
    <scope>NUCLEOTIDE SEQUENCE</scope>
    <source>
        <strain evidence="11">DSM 23632</strain>
    </source>
</reference>
<evidence type="ECO:0000256" key="1">
    <source>
        <dbReference type="ARBA" id="ARBA00001946"/>
    </source>
</evidence>
<keyword evidence="5 8" id="KW-0378">Hydrolase</keyword>
<feature type="binding site" evidence="8">
    <location>
        <position position="103"/>
    </location>
    <ligand>
        <name>Mg(2+)</name>
        <dbReference type="ChEBI" id="CHEBI:18420"/>
    </ligand>
</feature>
<gene>
    <name evidence="8" type="primary">vapC</name>
    <name evidence="11" type="ORF">MPOCJGCO_1594</name>
</gene>
<proteinExistence type="inferred from homology"/>